<keyword evidence="7" id="KW-0378">Hydrolase</keyword>
<evidence type="ECO:0000313" key="10">
    <source>
        <dbReference type="EMBL" id="KAL2279410.1"/>
    </source>
</evidence>
<name>A0ABR4EAD5_9PEZI</name>
<gene>
    <name evidence="10" type="ORF">FJTKL_13480</name>
</gene>
<keyword evidence="4" id="KW-0540">Nuclease</keyword>
<evidence type="ECO:0000256" key="4">
    <source>
        <dbReference type="ARBA" id="ARBA00022722"/>
    </source>
</evidence>
<keyword evidence="6" id="KW-0255">Endonuclease</keyword>
<evidence type="ECO:0000256" key="7">
    <source>
        <dbReference type="ARBA" id="ARBA00022801"/>
    </source>
</evidence>
<dbReference type="PROSITE" id="PS50879">
    <property type="entry name" value="RNASE_H_1"/>
    <property type="match status" value="1"/>
</dbReference>
<comment type="similarity">
    <text evidence="2">Belongs to the RNase H family.</text>
</comment>
<organism evidence="10 11">
    <name type="scientific">Diaporthe vaccinii</name>
    <dbReference type="NCBI Taxonomy" id="105482"/>
    <lineage>
        <taxon>Eukaryota</taxon>
        <taxon>Fungi</taxon>
        <taxon>Dikarya</taxon>
        <taxon>Ascomycota</taxon>
        <taxon>Pezizomycotina</taxon>
        <taxon>Sordariomycetes</taxon>
        <taxon>Sordariomycetidae</taxon>
        <taxon>Diaporthales</taxon>
        <taxon>Diaporthaceae</taxon>
        <taxon>Diaporthe</taxon>
        <taxon>Diaporthe eres species complex</taxon>
    </lineage>
</organism>
<dbReference type="PANTHER" id="PTHR10642:SF26">
    <property type="entry name" value="RIBONUCLEASE H1"/>
    <property type="match status" value="1"/>
</dbReference>
<evidence type="ECO:0000313" key="11">
    <source>
        <dbReference type="Proteomes" id="UP001600888"/>
    </source>
</evidence>
<keyword evidence="5" id="KW-0479">Metal-binding</keyword>
<dbReference type="Proteomes" id="UP001600888">
    <property type="component" value="Unassembled WGS sequence"/>
</dbReference>
<feature type="region of interest" description="Disordered" evidence="8">
    <location>
        <begin position="57"/>
        <end position="92"/>
    </location>
</feature>
<evidence type="ECO:0000256" key="3">
    <source>
        <dbReference type="ARBA" id="ARBA00012180"/>
    </source>
</evidence>
<dbReference type="PANTHER" id="PTHR10642">
    <property type="entry name" value="RIBONUCLEASE H1"/>
    <property type="match status" value="1"/>
</dbReference>
<evidence type="ECO:0000256" key="5">
    <source>
        <dbReference type="ARBA" id="ARBA00022723"/>
    </source>
</evidence>
<sequence>MPRGYYLGQGLIPLGYSSSDDDEGPCELPNGRIVCGPHGLVYCAKCCTDYSDMNDRLDDDDGNDDDGEEDEASDVEQHEVSEPYVIPPGHPVPRVGVTGLGMVRGTGKVFPSKFVPSDSNKRPLEEFPRRHRHIEAIRRTHRNDLCKVLLMTDGACLSNGQADSRAGWAFFQGESIGLEPSVIKGRLEKRGPWGDEGSQTSNRAELRAVLAALRFRVWYGEGFDTIVIATDSSYVVDGATQWVQGWVKNAWRTKGRRGSGGAEVKNKDLWEALLGECERYHANGAAIQFWHIPREWNTLADEGAKKGAAEEDAADQYADIEGMAF</sequence>
<dbReference type="InterPro" id="IPR012337">
    <property type="entry name" value="RNaseH-like_sf"/>
</dbReference>
<dbReference type="EC" id="3.1.26.4" evidence="3"/>
<proteinExistence type="inferred from homology"/>
<evidence type="ECO:0000256" key="6">
    <source>
        <dbReference type="ARBA" id="ARBA00022759"/>
    </source>
</evidence>
<evidence type="ECO:0000259" key="9">
    <source>
        <dbReference type="PROSITE" id="PS50879"/>
    </source>
</evidence>
<keyword evidence="11" id="KW-1185">Reference proteome</keyword>
<dbReference type="Pfam" id="PF00075">
    <property type="entry name" value="RNase_H"/>
    <property type="match status" value="1"/>
</dbReference>
<reference evidence="10 11" key="1">
    <citation type="submission" date="2024-03" db="EMBL/GenBank/DDBJ databases">
        <title>A high-quality draft genome sequence of Diaporthe vaccinii, a causative agent of upright dieback and viscid rot disease in cranberry plants.</title>
        <authorList>
            <person name="Sarrasin M."/>
            <person name="Lang B.F."/>
            <person name="Burger G."/>
        </authorList>
    </citation>
    <scope>NUCLEOTIDE SEQUENCE [LARGE SCALE GENOMIC DNA]</scope>
    <source>
        <strain evidence="10 11">IS7</strain>
    </source>
</reference>
<comment type="caution">
    <text evidence="10">The sequence shown here is derived from an EMBL/GenBank/DDBJ whole genome shotgun (WGS) entry which is preliminary data.</text>
</comment>
<feature type="compositionally biased region" description="Acidic residues" evidence="8">
    <location>
        <begin position="57"/>
        <end position="74"/>
    </location>
</feature>
<dbReference type="CDD" id="cd13934">
    <property type="entry name" value="RNase_H_Dikarya_like"/>
    <property type="match status" value="1"/>
</dbReference>
<evidence type="ECO:0000256" key="8">
    <source>
        <dbReference type="SAM" id="MobiDB-lite"/>
    </source>
</evidence>
<dbReference type="Gene3D" id="3.30.420.10">
    <property type="entry name" value="Ribonuclease H-like superfamily/Ribonuclease H"/>
    <property type="match status" value="1"/>
</dbReference>
<dbReference type="EMBL" id="JBAWTH010000076">
    <property type="protein sequence ID" value="KAL2279410.1"/>
    <property type="molecule type" value="Genomic_DNA"/>
</dbReference>
<dbReference type="InterPro" id="IPR002156">
    <property type="entry name" value="RNaseH_domain"/>
</dbReference>
<comment type="catalytic activity">
    <reaction evidence="1">
        <text>Endonucleolytic cleavage to 5'-phosphomonoester.</text>
        <dbReference type="EC" id="3.1.26.4"/>
    </reaction>
</comment>
<dbReference type="SUPFAM" id="SSF53098">
    <property type="entry name" value="Ribonuclease H-like"/>
    <property type="match status" value="1"/>
</dbReference>
<accession>A0ABR4EAD5</accession>
<evidence type="ECO:0000256" key="2">
    <source>
        <dbReference type="ARBA" id="ARBA00005300"/>
    </source>
</evidence>
<evidence type="ECO:0000256" key="1">
    <source>
        <dbReference type="ARBA" id="ARBA00000077"/>
    </source>
</evidence>
<feature type="domain" description="RNase H type-1" evidence="9">
    <location>
        <begin position="144"/>
        <end position="309"/>
    </location>
</feature>
<protein>
    <recommendedName>
        <fullName evidence="3">ribonuclease H</fullName>
        <ecNumber evidence="3">3.1.26.4</ecNumber>
    </recommendedName>
</protein>
<dbReference type="InterPro" id="IPR050092">
    <property type="entry name" value="RNase_H"/>
</dbReference>
<dbReference type="InterPro" id="IPR036397">
    <property type="entry name" value="RNaseH_sf"/>
</dbReference>